<dbReference type="EMBL" id="BAAAVI010000009">
    <property type="protein sequence ID" value="GAA2858840.1"/>
    <property type="molecule type" value="Genomic_DNA"/>
</dbReference>
<evidence type="ECO:0000313" key="2">
    <source>
        <dbReference type="Proteomes" id="UP001500831"/>
    </source>
</evidence>
<name>A0ABN3VSX8_9ACTN</name>
<evidence type="ECO:0000313" key="1">
    <source>
        <dbReference type="EMBL" id="GAA2858840.1"/>
    </source>
</evidence>
<comment type="caution">
    <text evidence="1">The sequence shown here is derived from an EMBL/GenBank/DDBJ whole genome shotgun (WGS) entry which is preliminary data.</text>
</comment>
<sequence>MQRNLQIVDLPADADELADDQLDVVTGAMSAQIGIVCSALSGGRQDCFWA</sequence>
<organism evidence="1 2">
    <name type="scientific">Streptosporangium fragile</name>
    <dbReference type="NCBI Taxonomy" id="46186"/>
    <lineage>
        <taxon>Bacteria</taxon>
        <taxon>Bacillati</taxon>
        <taxon>Actinomycetota</taxon>
        <taxon>Actinomycetes</taxon>
        <taxon>Streptosporangiales</taxon>
        <taxon>Streptosporangiaceae</taxon>
        <taxon>Streptosporangium</taxon>
    </lineage>
</organism>
<dbReference type="Proteomes" id="UP001500831">
    <property type="component" value="Unassembled WGS sequence"/>
</dbReference>
<accession>A0ABN3VSX8</accession>
<reference evidence="1 2" key="1">
    <citation type="journal article" date="2019" name="Int. J. Syst. Evol. Microbiol.">
        <title>The Global Catalogue of Microorganisms (GCM) 10K type strain sequencing project: providing services to taxonomists for standard genome sequencing and annotation.</title>
        <authorList>
            <consortium name="The Broad Institute Genomics Platform"/>
            <consortium name="The Broad Institute Genome Sequencing Center for Infectious Disease"/>
            <person name="Wu L."/>
            <person name="Ma J."/>
        </authorList>
    </citation>
    <scope>NUCLEOTIDE SEQUENCE [LARGE SCALE GENOMIC DNA]</scope>
    <source>
        <strain evidence="1 2">JCM 6242</strain>
    </source>
</reference>
<protein>
    <submittedName>
        <fullName evidence="1">Uncharacterized protein</fullName>
    </submittedName>
</protein>
<proteinExistence type="predicted"/>
<keyword evidence="2" id="KW-1185">Reference proteome</keyword>
<dbReference type="RefSeq" id="WP_344969525.1">
    <property type="nucleotide sequence ID" value="NZ_BAAAVI010000009.1"/>
</dbReference>
<gene>
    <name evidence="1" type="ORF">GCM10010517_17320</name>
</gene>